<feature type="signal peptide" evidence="2">
    <location>
        <begin position="1"/>
        <end position="25"/>
    </location>
</feature>
<evidence type="ECO:0000256" key="1">
    <source>
        <dbReference type="SAM" id="MobiDB-lite"/>
    </source>
</evidence>
<gene>
    <name evidence="3" type="ORF">EOD73_15105</name>
</gene>
<sequence>MKRRACGQWAGLAAALALSPLPSLAQPAPPTLSELPAPAAVAASAPEAPAQPASAPKRRCVAGCEGEVTRIRHSEDRFNAIEEHLNNREQVVKVVIRPKSGAPAYEILVGAGRTRSTDAAHRSGYVADPQGPNRREGQAVWPVARF</sequence>
<feature type="chain" id="PRO_5018566280" description="DUF2782 domain-containing protein" evidence="2">
    <location>
        <begin position="26"/>
        <end position="146"/>
    </location>
</feature>
<dbReference type="Proteomes" id="UP000288587">
    <property type="component" value="Unassembled WGS sequence"/>
</dbReference>
<evidence type="ECO:0008006" key="5">
    <source>
        <dbReference type="Google" id="ProtNLM"/>
    </source>
</evidence>
<accession>A0A3S2URT9</accession>
<dbReference type="EMBL" id="SACM01000005">
    <property type="protein sequence ID" value="RVT82894.1"/>
    <property type="molecule type" value="Genomic_DNA"/>
</dbReference>
<protein>
    <recommendedName>
        <fullName evidence="5">DUF2782 domain-containing protein</fullName>
    </recommendedName>
</protein>
<feature type="compositionally biased region" description="Low complexity" evidence="1">
    <location>
        <begin position="23"/>
        <end position="55"/>
    </location>
</feature>
<dbReference type="RefSeq" id="WP_127683875.1">
    <property type="nucleotide sequence ID" value="NZ_SACM01000005.1"/>
</dbReference>
<proteinExistence type="predicted"/>
<feature type="region of interest" description="Disordered" evidence="1">
    <location>
        <begin position="23"/>
        <end position="58"/>
    </location>
</feature>
<name>A0A3S2URT9_9BURK</name>
<keyword evidence="4" id="KW-1185">Reference proteome</keyword>
<keyword evidence="2" id="KW-0732">Signal</keyword>
<organism evidence="3 4">
    <name type="scientific">Inhella crocodyli</name>
    <dbReference type="NCBI Taxonomy" id="2499851"/>
    <lineage>
        <taxon>Bacteria</taxon>
        <taxon>Pseudomonadati</taxon>
        <taxon>Pseudomonadota</taxon>
        <taxon>Betaproteobacteria</taxon>
        <taxon>Burkholderiales</taxon>
        <taxon>Sphaerotilaceae</taxon>
        <taxon>Inhella</taxon>
    </lineage>
</organism>
<reference evidence="3 4" key="1">
    <citation type="submission" date="2019-01" db="EMBL/GenBank/DDBJ databases">
        <authorList>
            <person name="Chen W.-M."/>
        </authorList>
    </citation>
    <scope>NUCLEOTIDE SEQUENCE [LARGE SCALE GENOMIC DNA]</scope>
    <source>
        <strain evidence="3 4">CCP-18</strain>
    </source>
</reference>
<evidence type="ECO:0000313" key="4">
    <source>
        <dbReference type="Proteomes" id="UP000288587"/>
    </source>
</evidence>
<comment type="caution">
    <text evidence="3">The sequence shown here is derived from an EMBL/GenBank/DDBJ whole genome shotgun (WGS) entry which is preliminary data.</text>
</comment>
<dbReference type="AlphaFoldDB" id="A0A3S2URT9"/>
<evidence type="ECO:0000313" key="3">
    <source>
        <dbReference type="EMBL" id="RVT82894.1"/>
    </source>
</evidence>
<evidence type="ECO:0000256" key="2">
    <source>
        <dbReference type="SAM" id="SignalP"/>
    </source>
</evidence>